<dbReference type="PANTHER" id="PTHR13812">
    <property type="entry name" value="KETIMINE REDUCTASE MU-CRYSTALLIN"/>
    <property type="match status" value="1"/>
</dbReference>
<comment type="caution">
    <text evidence="1">The sequence shown here is derived from an EMBL/GenBank/DDBJ whole genome shotgun (WGS) entry which is preliminary data.</text>
</comment>
<reference evidence="1" key="2">
    <citation type="journal article" date="2021" name="PeerJ">
        <title>Extensive microbial diversity within the chicken gut microbiome revealed by metagenomics and culture.</title>
        <authorList>
            <person name="Gilroy R."/>
            <person name="Ravi A."/>
            <person name="Getino M."/>
            <person name="Pursley I."/>
            <person name="Horton D.L."/>
            <person name="Alikhan N.F."/>
            <person name="Baker D."/>
            <person name="Gharbi K."/>
            <person name="Hall N."/>
            <person name="Watson M."/>
            <person name="Adriaenssens E.M."/>
            <person name="Foster-Nyarko E."/>
            <person name="Jarju S."/>
            <person name="Secka A."/>
            <person name="Antonio M."/>
            <person name="Oren A."/>
            <person name="Chaudhuri R.R."/>
            <person name="La Ragione R."/>
            <person name="Hildebrand F."/>
            <person name="Pallen M.J."/>
        </authorList>
    </citation>
    <scope>NUCLEOTIDE SEQUENCE</scope>
    <source>
        <strain evidence="1">F1-3629</strain>
    </source>
</reference>
<protein>
    <submittedName>
        <fullName evidence="1">Ornithine cyclodeaminase family protein</fullName>
    </submittedName>
</protein>
<sequence>MLTITDNEIRSLGISPETCMEWIRTSFSLKNRSILPPKISIHLHESDFFNTMPCLLPGEFDMFSVKVVSRIKSQKPALKSMMQLYRASTGELLAMMEADWITAMRTGAVAALATETLECPGAGVYSFMGLGSTAFATMECLAGHLAGKPCEIRLLRYKDQAERFAERFSGRGFDFRIVGSAEELIRDADVVISCITRTDELICPDERIFRPGVLVVPVHTRGFQNCDTVFDKVFADDTGHVSGFANFGKFRKFGELGDVLDGLVPGREDGRERILSYNIGLGLHDACFAYRILGLMEERESCPANI</sequence>
<dbReference type="Gene3D" id="3.40.50.720">
    <property type="entry name" value="NAD(P)-binding Rossmann-like Domain"/>
    <property type="match status" value="1"/>
</dbReference>
<dbReference type="PANTHER" id="PTHR13812:SF19">
    <property type="entry name" value="KETIMINE REDUCTASE MU-CRYSTALLIN"/>
    <property type="match status" value="1"/>
</dbReference>
<dbReference type="InterPro" id="IPR003462">
    <property type="entry name" value="ODC_Mu_crystall"/>
</dbReference>
<gene>
    <name evidence="1" type="ORF">IAC07_08075</name>
</gene>
<dbReference type="InterPro" id="IPR023401">
    <property type="entry name" value="ODC_N"/>
</dbReference>
<dbReference type="InterPro" id="IPR036291">
    <property type="entry name" value="NAD(P)-bd_dom_sf"/>
</dbReference>
<accession>A0A940IH68</accession>
<dbReference type="SUPFAM" id="SSF51735">
    <property type="entry name" value="NAD(P)-binding Rossmann-fold domains"/>
    <property type="match status" value="1"/>
</dbReference>
<dbReference type="EMBL" id="JADIMJ010000123">
    <property type="protein sequence ID" value="MBO8454660.1"/>
    <property type="molecule type" value="Genomic_DNA"/>
</dbReference>
<proteinExistence type="predicted"/>
<organism evidence="1 2">
    <name type="scientific">Candidatus Cryptobacteroides gallistercoris</name>
    <dbReference type="NCBI Taxonomy" id="2840765"/>
    <lineage>
        <taxon>Bacteria</taxon>
        <taxon>Pseudomonadati</taxon>
        <taxon>Bacteroidota</taxon>
        <taxon>Bacteroidia</taxon>
        <taxon>Bacteroidales</taxon>
        <taxon>Candidatus Cryptobacteroides</taxon>
    </lineage>
</organism>
<dbReference type="Pfam" id="PF02423">
    <property type="entry name" value="OCD_Mu_crystall"/>
    <property type="match status" value="1"/>
</dbReference>
<dbReference type="AlphaFoldDB" id="A0A940IH68"/>
<name>A0A940IH68_9BACT</name>
<dbReference type="Proteomes" id="UP000771749">
    <property type="component" value="Unassembled WGS sequence"/>
</dbReference>
<evidence type="ECO:0000313" key="1">
    <source>
        <dbReference type="EMBL" id="MBO8454660.1"/>
    </source>
</evidence>
<dbReference type="GO" id="GO:0005737">
    <property type="term" value="C:cytoplasm"/>
    <property type="evidence" value="ECO:0007669"/>
    <property type="project" value="TreeGrafter"/>
</dbReference>
<reference evidence="1" key="1">
    <citation type="submission" date="2020-10" db="EMBL/GenBank/DDBJ databases">
        <authorList>
            <person name="Gilroy R."/>
        </authorList>
    </citation>
    <scope>NUCLEOTIDE SEQUENCE</scope>
    <source>
        <strain evidence="1">F1-3629</strain>
    </source>
</reference>
<dbReference type="Gene3D" id="3.30.1780.10">
    <property type="entry name" value="ornithine cyclodeaminase, domain 1"/>
    <property type="match status" value="1"/>
</dbReference>
<evidence type="ECO:0000313" key="2">
    <source>
        <dbReference type="Proteomes" id="UP000771749"/>
    </source>
</evidence>